<dbReference type="AlphaFoldDB" id="A0A919CBX5"/>
<reference evidence="9" key="1">
    <citation type="journal article" date="2014" name="Int. J. Syst. Evol. Microbiol.">
        <title>Complete genome sequence of Corynebacterium casei LMG S-19264T (=DSM 44701T), isolated from a smear-ripened cheese.</title>
        <authorList>
            <consortium name="US DOE Joint Genome Institute (JGI-PGF)"/>
            <person name="Walter F."/>
            <person name="Albersmeier A."/>
            <person name="Kalinowski J."/>
            <person name="Ruckert C."/>
        </authorList>
    </citation>
    <scope>NUCLEOTIDE SEQUENCE</scope>
    <source>
        <strain evidence="9">JCM 4637</strain>
    </source>
</reference>
<reference evidence="9" key="2">
    <citation type="submission" date="2020-09" db="EMBL/GenBank/DDBJ databases">
        <authorList>
            <person name="Sun Q."/>
            <person name="Ohkuma M."/>
        </authorList>
    </citation>
    <scope>NUCLEOTIDE SEQUENCE</scope>
    <source>
        <strain evidence="9">JCM 4637</strain>
    </source>
</reference>
<keyword evidence="2" id="KW-0808">Transferase</keyword>
<evidence type="ECO:0000259" key="8">
    <source>
        <dbReference type="Pfam" id="PF17103"/>
    </source>
</evidence>
<comment type="caution">
    <text evidence="9">The sequence shown here is derived from an EMBL/GenBank/DDBJ whole genome shotgun (WGS) entry which is preliminary data.</text>
</comment>
<feature type="domain" description="Stealth protein CR1 conserved region 1" evidence="6">
    <location>
        <begin position="345"/>
        <end position="372"/>
    </location>
</feature>
<evidence type="ECO:0000313" key="9">
    <source>
        <dbReference type="EMBL" id="GHD02627.1"/>
    </source>
</evidence>
<dbReference type="GO" id="GO:0000271">
    <property type="term" value="P:polysaccharide biosynthetic process"/>
    <property type="evidence" value="ECO:0007669"/>
    <property type="project" value="UniProtKB-KW"/>
</dbReference>
<dbReference type="PANTHER" id="PTHR24045">
    <property type="match status" value="1"/>
</dbReference>
<feature type="domain" description="Stealth protein CR2 conserved region 2" evidence="5">
    <location>
        <begin position="382"/>
        <end position="488"/>
    </location>
</feature>
<dbReference type="InterPro" id="IPR047141">
    <property type="entry name" value="Stealth"/>
</dbReference>
<evidence type="ECO:0000259" key="5">
    <source>
        <dbReference type="Pfam" id="PF11380"/>
    </source>
</evidence>
<feature type="domain" description="Stealth protein CR4 conserved region 4" evidence="8">
    <location>
        <begin position="607"/>
        <end position="655"/>
    </location>
</feature>
<sequence>MKQIEDAKATVRQAVGPSVPTAATDDADSSSAPSAPAATGTGASADAGASAVTGAGAGAPGASAGGSPAVRAAGAVNTESSPLVAAYRKVTPMRLRRAIAGRYSPEMRRGIKKAVSAATVVQGVRQVRNARLGAQHRPLIASSGGAVVAVDGRPRIAFTEERLSPQTARRANLAAVTAALEAADIDYFCVRGSQTGTTTVAVSAVDRGRTLETLQELCHTLPGYFGAHGDDKPRVAPAYRGAGWRRYERAASVHLFWYRTDATRRLVLGPESGCEVEFWTRETDDRLTAPALRRNAVTESVAVAAESVEVPVATFTAPHGTRDTSSVTVRTREEFVTVLPDDIPFPVDVVYTWVDGSDPAWLERRASVSGTSYHEEAANAARYADHEELRYSLRSLEMYAPWVRTIHLVTDDQTPAWLDTSQPGLKVVSHREIFRDPSVLPTFNSHAIESQLHHIEGLAEHFLYFNDDVFLGEEASPKDFFLSNGLTKFFPSPALVPLGPPGPDDVPVSIAGKNNRALIEERFGTTPVGKMRHVPHALSRTVLAEIETEFAEQHRQTAAQRFRSSSDIAIPSSLYHYYAFHTRRALPSDIEYSYIDVSKPNAANRLDRLLLDRDKAAFCLNDTLSTEADMARSNALLRPFLETYFPVPSRYELPSG</sequence>
<evidence type="ECO:0000313" key="10">
    <source>
        <dbReference type="Proteomes" id="UP000638353"/>
    </source>
</evidence>
<dbReference type="InterPro" id="IPR031357">
    <property type="entry name" value="Stealth_CR3"/>
</dbReference>
<feature type="domain" description="Stealth protein CR3 conserved region 3" evidence="7">
    <location>
        <begin position="533"/>
        <end position="579"/>
    </location>
</feature>
<accession>A0A919CBX5</accession>
<gene>
    <name evidence="9" type="ORF">GCM10010334_49410</name>
</gene>
<organism evidence="9 10">
    <name type="scientific">Streptomyces finlayi</name>
    <dbReference type="NCBI Taxonomy" id="67296"/>
    <lineage>
        <taxon>Bacteria</taxon>
        <taxon>Bacillati</taxon>
        <taxon>Actinomycetota</taxon>
        <taxon>Actinomycetes</taxon>
        <taxon>Kitasatosporales</taxon>
        <taxon>Streptomycetaceae</taxon>
        <taxon>Streptomyces</taxon>
    </lineage>
</organism>
<dbReference type="Pfam" id="PF11380">
    <property type="entry name" value="Stealth_CR2"/>
    <property type="match status" value="1"/>
</dbReference>
<feature type="region of interest" description="Disordered" evidence="4">
    <location>
        <begin position="1"/>
        <end position="49"/>
    </location>
</feature>
<evidence type="ECO:0000256" key="1">
    <source>
        <dbReference type="ARBA" id="ARBA00007583"/>
    </source>
</evidence>
<evidence type="ECO:0000259" key="6">
    <source>
        <dbReference type="Pfam" id="PF17101"/>
    </source>
</evidence>
<keyword evidence="3" id="KW-0270">Exopolysaccharide synthesis</keyword>
<dbReference type="InterPro" id="IPR031356">
    <property type="entry name" value="Stealth_CR4"/>
</dbReference>
<evidence type="ECO:0000256" key="3">
    <source>
        <dbReference type="ARBA" id="ARBA00023169"/>
    </source>
</evidence>
<protein>
    <submittedName>
        <fullName evidence="9">Exopolysaccharide phosphotransferase</fullName>
    </submittedName>
</protein>
<comment type="similarity">
    <text evidence="1">Belongs to the stealth family.</text>
</comment>
<dbReference type="Pfam" id="PF17101">
    <property type="entry name" value="Stealth_CR1"/>
    <property type="match status" value="1"/>
</dbReference>
<evidence type="ECO:0000256" key="4">
    <source>
        <dbReference type="SAM" id="MobiDB-lite"/>
    </source>
</evidence>
<dbReference type="Pfam" id="PF17103">
    <property type="entry name" value="Stealth_CR4"/>
    <property type="match status" value="1"/>
</dbReference>
<evidence type="ECO:0000256" key="2">
    <source>
        <dbReference type="ARBA" id="ARBA00022679"/>
    </source>
</evidence>
<dbReference type="Pfam" id="PF17102">
    <property type="entry name" value="Stealth_CR3"/>
    <property type="match status" value="1"/>
</dbReference>
<dbReference type="Proteomes" id="UP000638353">
    <property type="component" value="Unassembled WGS sequence"/>
</dbReference>
<dbReference type="EMBL" id="BMVC01000010">
    <property type="protein sequence ID" value="GHD02627.1"/>
    <property type="molecule type" value="Genomic_DNA"/>
</dbReference>
<feature type="compositionally biased region" description="Low complexity" evidence="4">
    <location>
        <begin position="17"/>
        <end position="49"/>
    </location>
</feature>
<dbReference type="GO" id="GO:0016772">
    <property type="term" value="F:transferase activity, transferring phosphorus-containing groups"/>
    <property type="evidence" value="ECO:0007669"/>
    <property type="project" value="InterPro"/>
</dbReference>
<dbReference type="PANTHER" id="PTHR24045:SF0">
    <property type="entry name" value="N-ACETYLGLUCOSAMINE-1-PHOSPHOTRANSFERASE SUBUNITS ALPHA_BETA"/>
    <property type="match status" value="1"/>
</dbReference>
<proteinExistence type="inferred from homology"/>
<dbReference type="InterPro" id="IPR031358">
    <property type="entry name" value="Stealth_CR1"/>
</dbReference>
<evidence type="ECO:0000259" key="7">
    <source>
        <dbReference type="Pfam" id="PF17102"/>
    </source>
</evidence>
<name>A0A919CBX5_9ACTN</name>
<dbReference type="InterPro" id="IPR021520">
    <property type="entry name" value="Stealth_CR2"/>
</dbReference>